<dbReference type="Pfam" id="PF00078">
    <property type="entry name" value="RVT_1"/>
    <property type="match status" value="1"/>
</dbReference>
<accession>A0ABS4K9L1</accession>
<dbReference type="InterPro" id="IPR000477">
    <property type="entry name" value="RT_dom"/>
</dbReference>
<evidence type="ECO:0000313" key="3">
    <source>
        <dbReference type="Proteomes" id="UP001519308"/>
    </source>
</evidence>
<dbReference type="InterPro" id="IPR043502">
    <property type="entry name" value="DNA/RNA_pol_sf"/>
</dbReference>
<dbReference type="RefSeq" id="WP_209650056.1">
    <property type="nucleotide sequence ID" value="NZ_JAGGLL010000082.1"/>
</dbReference>
<evidence type="ECO:0000259" key="1">
    <source>
        <dbReference type="PROSITE" id="PS50878"/>
    </source>
</evidence>
<dbReference type="GO" id="GO:0003964">
    <property type="term" value="F:RNA-directed DNA polymerase activity"/>
    <property type="evidence" value="ECO:0007669"/>
    <property type="project" value="UniProtKB-KW"/>
</dbReference>
<dbReference type="Proteomes" id="UP001519308">
    <property type="component" value="Unassembled WGS sequence"/>
</dbReference>
<dbReference type="PROSITE" id="PS50878">
    <property type="entry name" value="RT_POL"/>
    <property type="match status" value="1"/>
</dbReference>
<protein>
    <submittedName>
        <fullName evidence="2">Group II intron reverse transcriptase/maturase</fullName>
    </submittedName>
</protein>
<comment type="caution">
    <text evidence="2">The sequence shown here is derived from an EMBL/GenBank/DDBJ whole genome shotgun (WGS) entry which is preliminary data.</text>
</comment>
<dbReference type="PANTHER" id="PTHR34047:SF8">
    <property type="entry name" value="PROTEIN YKFC"/>
    <property type="match status" value="1"/>
</dbReference>
<keyword evidence="2" id="KW-0548">Nucleotidyltransferase</keyword>
<dbReference type="PANTHER" id="PTHR34047">
    <property type="entry name" value="NUCLEAR INTRON MATURASE 1, MITOCHONDRIAL-RELATED"/>
    <property type="match status" value="1"/>
</dbReference>
<feature type="domain" description="Reverse transcriptase" evidence="1">
    <location>
        <begin position="88"/>
        <end position="340"/>
    </location>
</feature>
<sequence>MTAGEEGILKKQQLRNNEYYYTQQIQDELYRKSREGYIFKDLISEIIDPKNIALAYRNIKNNDGSNTPGVNGTTIKDIGQYEISEWIDYIQKRFEKFKPMAVRRVEIEKPGGGVRPLGIPTIEDRMFQQCIKQILEPIVEAKFYHGSYGFRPDRSAENATAKVMNLININKLHYAVDIDIKGFFDNVDHGKLLKQIWNMGIRDKKLIVIISRMLKAKIEGVGIPQKGVPQGGIISTLLSNIVLNELDWWIYSQWEGMITKEYSKQEHKIRALRRTHLKQMYIVRYADDFKLVTNNYKSAQKIFIAVTNWLKERLKLDISKEKSMVINLRRNYSNFLGFKLKVKKKNPGKYVAKSNISDKAKTKIINNYRNQIEIIRNNPKAYNVEKLNSMILGWHNYYGIATNVNIDFSEINFLVRKRLYNRTRSIRSDRLYGDKTYKKFYGRYNFKPVSICKTTIYPLAAIKFKIPKSMKIIASRYTAQGRYYIHKELAGEFKDTIKFLIDNPLKKESMQKNDNRISLYVAQKGLCHITKKPLDIVTMIIRNRLPKNKGGTDKYQNLVLVSREISNLIDEKDMGKANRYKEGIELDNKALNKINTLRILVGNPMI</sequence>
<dbReference type="InterPro" id="IPR030931">
    <property type="entry name" value="Group_II_RT_mat"/>
</dbReference>
<dbReference type="NCBIfam" id="TIGR04416">
    <property type="entry name" value="group_II_RT_mat"/>
    <property type="match status" value="1"/>
</dbReference>
<organism evidence="2 3">
    <name type="scientific">Clostridium punense</name>
    <dbReference type="NCBI Taxonomy" id="1054297"/>
    <lineage>
        <taxon>Bacteria</taxon>
        <taxon>Bacillati</taxon>
        <taxon>Bacillota</taxon>
        <taxon>Clostridia</taxon>
        <taxon>Eubacteriales</taxon>
        <taxon>Clostridiaceae</taxon>
        <taxon>Clostridium</taxon>
    </lineage>
</organism>
<dbReference type="CDD" id="cd01651">
    <property type="entry name" value="RT_G2_intron"/>
    <property type="match status" value="1"/>
</dbReference>
<keyword evidence="2" id="KW-0808">Transferase</keyword>
<evidence type="ECO:0000313" key="2">
    <source>
        <dbReference type="EMBL" id="MBP2024460.1"/>
    </source>
</evidence>
<dbReference type="InterPro" id="IPR051083">
    <property type="entry name" value="GrpII_Intron_Splice-Mob/Def"/>
</dbReference>
<name>A0ABS4K9L1_9CLOT</name>
<keyword evidence="2" id="KW-0695">RNA-directed DNA polymerase</keyword>
<dbReference type="SUPFAM" id="SSF56672">
    <property type="entry name" value="DNA/RNA polymerases"/>
    <property type="match status" value="1"/>
</dbReference>
<proteinExistence type="predicted"/>
<dbReference type="EMBL" id="JAGGLL010000082">
    <property type="protein sequence ID" value="MBP2024460.1"/>
    <property type="molecule type" value="Genomic_DNA"/>
</dbReference>
<reference evidence="2 3" key="1">
    <citation type="submission" date="2021-03" db="EMBL/GenBank/DDBJ databases">
        <title>Genomic Encyclopedia of Type Strains, Phase IV (KMG-IV): sequencing the most valuable type-strain genomes for metagenomic binning, comparative biology and taxonomic classification.</title>
        <authorList>
            <person name="Goeker M."/>
        </authorList>
    </citation>
    <scope>NUCLEOTIDE SEQUENCE [LARGE SCALE GENOMIC DNA]</scope>
    <source>
        <strain evidence="2 3">DSM 28650</strain>
    </source>
</reference>
<keyword evidence="3" id="KW-1185">Reference proteome</keyword>
<gene>
    <name evidence="2" type="ORF">J2Z44_004337</name>
</gene>